<dbReference type="EMBL" id="KR073661">
    <property type="protein sequence ID" value="AKH49371.1"/>
    <property type="molecule type" value="Genomic_DNA"/>
</dbReference>
<dbReference type="InterPro" id="IPR025332">
    <property type="entry name" value="DUF4238"/>
</dbReference>
<evidence type="ECO:0000313" key="2">
    <source>
        <dbReference type="Proteomes" id="UP000204159"/>
    </source>
</evidence>
<keyword evidence="2" id="KW-1185">Reference proteome</keyword>
<evidence type="ECO:0008006" key="3">
    <source>
        <dbReference type="Google" id="ProtNLM"/>
    </source>
</evidence>
<dbReference type="GeneID" id="26638395"/>
<sequence length="309" mass="34859">MSVARHHHFLSQCYLKGFTSNGGKKSKLTVIDLKERKTFESNTRNVGGVRDFNRLELDGVDPNYLESSLAEFEGSVATHLRKLEEGGEFSGETKDVILEFISLLAIRTPAQREHLSSPLKQIAKFIMKSSVSSAERWDDCKLAYEKEMGESLPYDLAYEKIKNFVDGDNFEINVIREFMIDMEMKCVPVITKLLHQRNWSLMTISDGQGSFITSDNPVCLMWTNPELARGPYSPGFGVKDTLVLFPVSKNLLLAGEFDGHEGVFSCNEEQAAVFNTSVIRHTAERIFSSNDNFKFLDSSKKMKQGKSLV</sequence>
<accession>A0A0F7LBR6</accession>
<evidence type="ECO:0000313" key="1">
    <source>
        <dbReference type="EMBL" id="AKH49371.1"/>
    </source>
</evidence>
<name>A0A0F7LBR6_9CAUD</name>
<reference evidence="1 2" key="1">
    <citation type="submission" date="2015-04" db="EMBL/GenBank/DDBJ databases">
        <title>Characterization and genome sequencing of two novel prophages of avian pathogenic Escherichia coli (APEC).</title>
        <authorList>
            <person name="Chen M."/>
            <person name="Zhang W."/>
        </authorList>
    </citation>
    <scope>NUCLEOTIDE SEQUENCE [LARGE SCALE GENOMIC DNA]</scope>
</reference>
<organism evidence="1 2">
    <name type="scientific">Escherichia phage pro483</name>
    <dbReference type="NCBI Taxonomy" id="1649240"/>
    <lineage>
        <taxon>Viruses</taxon>
        <taxon>Duplodnaviria</taxon>
        <taxon>Heunggongvirae</taxon>
        <taxon>Uroviricota</taxon>
        <taxon>Caudoviricetes</taxon>
        <taxon>Peduoviridae</taxon>
        <taxon>Peduovirus</taxon>
        <taxon>Peduovirus pro483</taxon>
    </lineage>
</organism>
<dbReference type="KEGG" id="vg:26638395"/>
<proteinExistence type="predicted"/>
<protein>
    <recommendedName>
        <fullName evidence="3">DUF4238 domain-containing protein</fullName>
    </recommendedName>
</protein>
<dbReference type="Proteomes" id="UP000204159">
    <property type="component" value="Segment"/>
</dbReference>
<dbReference type="Pfam" id="PF14022">
    <property type="entry name" value="DUF4238"/>
    <property type="match status" value="1"/>
</dbReference>
<dbReference type="RefSeq" id="YP_009211908.1">
    <property type="nucleotide sequence ID" value="NC_028943.1"/>
</dbReference>
<gene>
    <name evidence="1" type="ORF">pro483_11</name>
</gene>